<reference evidence="4" key="1">
    <citation type="journal article" date="2019" name="Int. J. Syst. Evol. Microbiol.">
        <title>The Global Catalogue of Microorganisms (GCM) 10K type strain sequencing project: providing services to taxonomists for standard genome sequencing and annotation.</title>
        <authorList>
            <consortium name="The Broad Institute Genomics Platform"/>
            <consortium name="The Broad Institute Genome Sequencing Center for Infectious Disease"/>
            <person name="Wu L."/>
            <person name="Ma J."/>
        </authorList>
    </citation>
    <scope>NUCLEOTIDE SEQUENCE [LARGE SCALE GENOMIC DNA]</scope>
    <source>
        <strain evidence="4">JCM 16603</strain>
    </source>
</reference>
<dbReference type="PANTHER" id="PTHR46558">
    <property type="entry name" value="TRACRIPTIONAL REGULATORY PROTEIN-RELATED-RELATED"/>
    <property type="match status" value="1"/>
</dbReference>
<dbReference type="CDD" id="cd00093">
    <property type="entry name" value="HTH_XRE"/>
    <property type="match status" value="1"/>
</dbReference>
<dbReference type="PROSITE" id="PS50943">
    <property type="entry name" value="HTH_CROC1"/>
    <property type="match status" value="1"/>
</dbReference>
<evidence type="ECO:0000256" key="1">
    <source>
        <dbReference type="ARBA" id="ARBA00023125"/>
    </source>
</evidence>
<proteinExistence type="predicted"/>
<dbReference type="SUPFAM" id="SSF47413">
    <property type="entry name" value="lambda repressor-like DNA-binding domains"/>
    <property type="match status" value="1"/>
</dbReference>
<dbReference type="Gene3D" id="1.10.260.40">
    <property type="entry name" value="lambda repressor-like DNA-binding domains"/>
    <property type="match status" value="1"/>
</dbReference>
<evidence type="ECO:0000313" key="3">
    <source>
        <dbReference type="EMBL" id="GAA4000484.1"/>
    </source>
</evidence>
<keyword evidence="1" id="KW-0238">DNA-binding</keyword>
<organism evidence="3 4">
    <name type="scientific">Sphingomonas humi</name>
    <dbReference type="NCBI Taxonomy" id="335630"/>
    <lineage>
        <taxon>Bacteria</taxon>
        <taxon>Pseudomonadati</taxon>
        <taxon>Pseudomonadota</taxon>
        <taxon>Alphaproteobacteria</taxon>
        <taxon>Sphingomonadales</taxon>
        <taxon>Sphingomonadaceae</taxon>
        <taxon>Sphingomonas</taxon>
    </lineage>
</organism>
<evidence type="ECO:0000313" key="4">
    <source>
        <dbReference type="Proteomes" id="UP001501310"/>
    </source>
</evidence>
<dbReference type="InterPro" id="IPR010982">
    <property type="entry name" value="Lambda_DNA-bd_dom_sf"/>
</dbReference>
<dbReference type="PANTHER" id="PTHR46558:SF4">
    <property type="entry name" value="DNA-BIDING PHAGE PROTEIN"/>
    <property type="match status" value="1"/>
</dbReference>
<sequence length="68" mass="7714">MSEQLTNRLKERRGELGLTQAELAERCGVSRKTVNTVENGVFVPSTLLALKLAVALERRVEELFWIEN</sequence>
<evidence type="ECO:0000259" key="2">
    <source>
        <dbReference type="PROSITE" id="PS50943"/>
    </source>
</evidence>
<gene>
    <name evidence="3" type="ORF">GCM10022211_08610</name>
</gene>
<dbReference type="InterPro" id="IPR001387">
    <property type="entry name" value="Cro/C1-type_HTH"/>
</dbReference>
<protein>
    <submittedName>
        <fullName evidence="3">Helix-turn-helix transcriptional regulator</fullName>
    </submittedName>
</protein>
<name>A0ABP7RPI8_9SPHN</name>
<dbReference type="Pfam" id="PF01381">
    <property type="entry name" value="HTH_3"/>
    <property type="match status" value="1"/>
</dbReference>
<dbReference type="EMBL" id="BAAAZD010000001">
    <property type="protein sequence ID" value="GAA4000484.1"/>
    <property type="molecule type" value="Genomic_DNA"/>
</dbReference>
<keyword evidence="4" id="KW-1185">Reference proteome</keyword>
<feature type="domain" description="HTH cro/C1-type" evidence="2">
    <location>
        <begin position="9"/>
        <end position="63"/>
    </location>
</feature>
<accession>A0ABP7RPI8</accession>
<dbReference type="RefSeq" id="WP_344708928.1">
    <property type="nucleotide sequence ID" value="NZ_BAAAZD010000001.1"/>
</dbReference>
<dbReference type="SMART" id="SM00530">
    <property type="entry name" value="HTH_XRE"/>
    <property type="match status" value="1"/>
</dbReference>
<dbReference type="Proteomes" id="UP001501310">
    <property type="component" value="Unassembled WGS sequence"/>
</dbReference>
<comment type="caution">
    <text evidence="3">The sequence shown here is derived from an EMBL/GenBank/DDBJ whole genome shotgun (WGS) entry which is preliminary data.</text>
</comment>